<gene>
    <name evidence="1" type="ordered locus">RUM_00910</name>
</gene>
<reference evidence="1" key="2">
    <citation type="submission" date="2010-03" db="EMBL/GenBank/DDBJ databases">
        <authorList>
            <person name="Pajon A."/>
        </authorList>
    </citation>
    <scope>NUCLEOTIDE SEQUENCE</scope>
    <source>
        <strain evidence="1">Type strain: 18P13</strain>
    </source>
</reference>
<keyword evidence="2" id="KW-1185">Reference proteome</keyword>
<dbReference type="InterPro" id="IPR046500">
    <property type="entry name" value="DUF6678"/>
</dbReference>
<dbReference type="BioCyc" id="RCHA213810:RUM_RS00450-MONOMER"/>
<dbReference type="Proteomes" id="UP000007054">
    <property type="component" value="Chromosome"/>
</dbReference>
<name>D4L9R8_RUMC1</name>
<dbReference type="HOGENOM" id="CLU_2438962_0_0_9"/>
<dbReference type="EMBL" id="FP929052">
    <property type="protein sequence ID" value="CBL16363.1"/>
    <property type="molecule type" value="Genomic_DNA"/>
</dbReference>
<dbReference type="KEGG" id="rch:RUM_00910"/>
<reference evidence="1" key="1">
    <citation type="submission" date="2010-03" db="EMBL/GenBank/DDBJ databases">
        <title>The genome sequence of Ruminococcus sp. 18P13.</title>
        <authorList>
            <consortium name="metaHIT consortium -- http://www.metahit.eu/"/>
            <person name="Pajon A."/>
            <person name="Turner K."/>
            <person name="Parkhill J."/>
            <person name="Bernalier A."/>
        </authorList>
    </citation>
    <scope>NUCLEOTIDE SEQUENCE [LARGE SCALE GENOMIC DNA]</scope>
    <source>
        <strain evidence="1">Type strain: 18P13</strain>
    </source>
</reference>
<sequence>MKTLFEEQQLEPMRDDCDPGDWDDPFEFGADQFDGIAIEWIRIHPRYLEHRGRLIPPQVQDASEQFESLLQKYVIPFEQHGSDYLIYGYR</sequence>
<proteinExistence type="predicted"/>
<evidence type="ECO:0000313" key="2">
    <source>
        <dbReference type="Proteomes" id="UP000007054"/>
    </source>
</evidence>
<accession>D4L9R8</accession>
<protein>
    <submittedName>
        <fullName evidence="1">Uncharacterized protein</fullName>
    </submittedName>
</protein>
<dbReference type="OrthoDB" id="8908434at2"/>
<organism evidence="1 2">
    <name type="scientific">Ruminococcus champanellensis (strain DSM 18848 / JCM 17042 / KCTC 15320 / 18P13)</name>
    <dbReference type="NCBI Taxonomy" id="213810"/>
    <lineage>
        <taxon>Bacteria</taxon>
        <taxon>Bacillati</taxon>
        <taxon>Bacillota</taxon>
        <taxon>Clostridia</taxon>
        <taxon>Eubacteriales</taxon>
        <taxon>Oscillospiraceae</taxon>
        <taxon>Ruminococcus</taxon>
    </lineage>
</organism>
<evidence type="ECO:0000313" key="1">
    <source>
        <dbReference type="EMBL" id="CBL16363.1"/>
    </source>
</evidence>
<dbReference type="AlphaFoldDB" id="D4L9R8"/>
<dbReference type="PATRIC" id="fig|213810.4.peg.1641"/>
<dbReference type="STRING" id="213810.RUM_00910"/>
<dbReference type="Pfam" id="PF20383">
    <property type="entry name" value="DUF6678"/>
    <property type="match status" value="1"/>
</dbReference>